<evidence type="ECO:0000313" key="2">
    <source>
        <dbReference type="Proteomes" id="UP000260665"/>
    </source>
</evidence>
<reference evidence="1 2" key="1">
    <citation type="submission" date="2018-05" db="EMBL/GenBank/DDBJ databases">
        <title>Rhodoferax soyangensis sp.nov., isolated from an oligotrophic freshwater lake.</title>
        <authorList>
            <person name="Park M."/>
        </authorList>
    </citation>
    <scope>NUCLEOTIDE SEQUENCE [LARGE SCALE GENOMIC DNA]</scope>
    <source>
        <strain evidence="1 2">IMCC26218</strain>
    </source>
</reference>
<proteinExistence type="predicted"/>
<dbReference type="AlphaFoldDB" id="A0A3E1R6Y1"/>
<gene>
    <name evidence="1" type="ORF">DIC66_21560</name>
</gene>
<comment type="caution">
    <text evidence="1">The sequence shown here is derived from an EMBL/GenBank/DDBJ whole genome shotgun (WGS) entry which is preliminary data.</text>
</comment>
<name>A0A3E1R6Y1_9BURK</name>
<keyword evidence="2" id="KW-1185">Reference proteome</keyword>
<evidence type="ECO:0000313" key="1">
    <source>
        <dbReference type="EMBL" id="RFO94802.1"/>
    </source>
</evidence>
<dbReference type="Proteomes" id="UP000260665">
    <property type="component" value="Unassembled WGS sequence"/>
</dbReference>
<dbReference type="EMBL" id="QFZK01000030">
    <property type="protein sequence ID" value="RFO94802.1"/>
    <property type="molecule type" value="Genomic_DNA"/>
</dbReference>
<accession>A0A3E1R6Y1</accession>
<sequence>MRMLDNNFAFAVVHSQFPHVGHRLKDHWNEPDFPEVIEELLNPNPKRQGFPRGVLNALRSLAPMHEMEVNYSERLGDQPQLTLNLEH</sequence>
<organism evidence="1 2">
    <name type="scientific">Rhodoferax lacus</name>
    <dbReference type="NCBI Taxonomy" id="2184758"/>
    <lineage>
        <taxon>Bacteria</taxon>
        <taxon>Pseudomonadati</taxon>
        <taxon>Pseudomonadota</taxon>
        <taxon>Betaproteobacteria</taxon>
        <taxon>Burkholderiales</taxon>
        <taxon>Comamonadaceae</taxon>
        <taxon>Rhodoferax</taxon>
    </lineage>
</organism>
<protein>
    <submittedName>
        <fullName evidence="1">Uncharacterized protein</fullName>
    </submittedName>
</protein>